<evidence type="ECO:0000256" key="9">
    <source>
        <dbReference type="ARBA" id="ARBA00023201"/>
    </source>
</evidence>
<comment type="subcellular location">
    <subcellularLocation>
        <location evidence="1">Cell membrane</location>
        <topology evidence="1">Multi-pass membrane protein</topology>
    </subcellularLocation>
</comment>
<evidence type="ECO:0000313" key="11">
    <source>
        <dbReference type="Proteomes" id="UP000028826"/>
    </source>
</evidence>
<dbReference type="GO" id="GO:0015386">
    <property type="term" value="F:potassium:proton antiporter activity"/>
    <property type="evidence" value="ECO:0007669"/>
    <property type="project" value="TreeGrafter"/>
</dbReference>
<dbReference type="PANTHER" id="PTHR10110:SF86">
    <property type="entry name" value="SODIUM_HYDROGEN EXCHANGER 7"/>
    <property type="match status" value="1"/>
</dbReference>
<dbReference type="AlphaFoldDB" id="A0A086XZA7"/>
<name>A0A086XZA7_9RHOB</name>
<dbReference type="PROSITE" id="PS00888">
    <property type="entry name" value="CNMP_BINDING_1"/>
    <property type="match status" value="1"/>
</dbReference>
<evidence type="ECO:0000256" key="7">
    <source>
        <dbReference type="ARBA" id="ARBA00023065"/>
    </source>
</evidence>
<dbReference type="Gene3D" id="6.10.140.1330">
    <property type="match status" value="1"/>
</dbReference>
<dbReference type="EMBL" id="JGYG01000011">
    <property type="protein sequence ID" value="KFI27357.1"/>
    <property type="molecule type" value="Genomic_DNA"/>
</dbReference>
<organism evidence="10 11">
    <name type="scientific">Haematobacter massiliensis</name>
    <dbReference type="NCBI Taxonomy" id="195105"/>
    <lineage>
        <taxon>Bacteria</taxon>
        <taxon>Pseudomonadati</taxon>
        <taxon>Pseudomonadota</taxon>
        <taxon>Alphaproteobacteria</taxon>
        <taxon>Rhodobacterales</taxon>
        <taxon>Paracoccaceae</taxon>
        <taxon>Haematobacter</taxon>
    </lineage>
</organism>
<dbReference type="OrthoDB" id="9809206at2"/>
<dbReference type="CDD" id="cd00038">
    <property type="entry name" value="CAP_ED"/>
    <property type="match status" value="1"/>
</dbReference>
<keyword evidence="3" id="KW-1003">Cell membrane</keyword>
<keyword evidence="5" id="KW-1133">Transmembrane helix</keyword>
<dbReference type="InterPro" id="IPR018488">
    <property type="entry name" value="cNMP-bd_CS"/>
</dbReference>
<keyword evidence="11" id="KW-1185">Reference proteome</keyword>
<dbReference type="InterPro" id="IPR014710">
    <property type="entry name" value="RmlC-like_jellyroll"/>
</dbReference>
<keyword evidence="6" id="KW-0915">Sodium</keyword>
<dbReference type="RefSeq" id="WP_035713060.1">
    <property type="nucleotide sequence ID" value="NZ_CAMIFG010000012.1"/>
</dbReference>
<keyword evidence="4" id="KW-0812">Transmembrane</keyword>
<sequence length="839" mass="92124">MNLIAFLSVLAGLFVIIAFSEPLAARLRISYTVVLAMLGIAIGAGASFLLSTDITDALNPLALSVLSLPITSEAFLYIFLPTLIFQVSLTLDLRRMMEDWVPITVMAIVAVVVATFVIGLSLDPFTSQPLVVCLLVGAIVATTDPSAVVGIFRDIGAPARLSRLAEGESLMNDAAAIALFSVFITQILPWAPEVTVGHQVVHFIVLLVAGALTGYALAVIAVVAMEHLRSTPMAMISVSLALPYLTYILAEHVLHVSGVIAVAAAGMTVNLLGPSRMPPGQWRYLTDTWELLSHWSGSLIFILAAIFVPRLLHDVSWHDGLLLLVLIVAATVARALVLFGLLPLMTRLHLSPPVAPAYRTVMLWGGLRGAVTLALALAVTEHELVPAEAKHTVAVLATGFVLFTLLVQGTTLRWLIGRLGLDRLTPIDEALRDQVVAVALQTVREEVADLTQRQHLTREIVRSEAKSFGARIDGAVKTAEAADEILGRDRLTLSLVTLASREKEIILEAFRDREVSSALVERLLLDADRLIEATRAGGRGAYRAQARANLAPGRAYLLAFRLHRQLAISFPLERLMGSRFEVLLNTRMFLRDLHDFVNTKILRIHGQRITDILHEVLSRREEDLERDIEGLRLQYPGFSEEFERRFIRRAALRFEESEYQTAYVDGLIGAELYGSLTRGLADRRVANQARPKLDLLLQRQEFVSQIPMFQGLEPQTRARLARALVNIYAEPGEVIVHRGDPANAVYFIASGAVELDGAAPQKIRLGRGDMFGELAIFARRPRRTAQVQAITHCALMMLSEQHFLHLVRAEPALRAQVVAQASIHGMDAGKVEAMLDRRG</sequence>
<dbReference type="PROSITE" id="PS00889">
    <property type="entry name" value="CNMP_BINDING_2"/>
    <property type="match status" value="1"/>
</dbReference>
<evidence type="ECO:0000256" key="2">
    <source>
        <dbReference type="ARBA" id="ARBA00022448"/>
    </source>
</evidence>
<dbReference type="eggNOG" id="COG0025">
    <property type="taxonomic scope" value="Bacteria"/>
</dbReference>
<evidence type="ECO:0000256" key="1">
    <source>
        <dbReference type="ARBA" id="ARBA00004651"/>
    </source>
</evidence>
<evidence type="ECO:0000256" key="3">
    <source>
        <dbReference type="ARBA" id="ARBA00022475"/>
    </source>
</evidence>
<dbReference type="GO" id="GO:0098719">
    <property type="term" value="P:sodium ion import across plasma membrane"/>
    <property type="evidence" value="ECO:0007669"/>
    <property type="project" value="TreeGrafter"/>
</dbReference>
<dbReference type="Pfam" id="PF00027">
    <property type="entry name" value="cNMP_binding"/>
    <property type="match status" value="1"/>
</dbReference>
<dbReference type="Proteomes" id="UP000028826">
    <property type="component" value="Unassembled WGS sequence"/>
</dbReference>
<keyword evidence="8" id="KW-0472">Membrane</keyword>
<evidence type="ECO:0000256" key="6">
    <source>
        <dbReference type="ARBA" id="ARBA00023053"/>
    </source>
</evidence>
<dbReference type="Gene3D" id="2.60.120.10">
    <property type="entry name" value="Jelly Rolls"/>
    <property type="match status" value="1"/>
</dbReference>
<dbReference type="GO" id="GO:0015385">
    <property type="term" value="F:sodium:proton antiporter activity"/>
    <property type="evidence" value="ECO:0007669"/>
    <property type="project" value="InterPro"/>
</dbReference>
<evidence type="ECO:0000256" key="4">
    <source>
        <dbReference type="ARBA" id="ARBA00022692"/>
    </source>
</evidence>
<proteinExistence type="predicted"/>
<keyword evidence="7" id="KW-0406">Ion transport</keyword>
<dbReference type="PROSITE" id="PS50042">
    <property type="entry name" value="CNMP_BINDING_3"/>
    <property type="match status" value="1"/>
</dbReference>
<protein>
    <submittedName>
        <fullName evidence="10">Sodium:proton antiporter</fullName>
    </submittedName>
</protein>
<dbReference type="InterPro" id="IPR018490">
    <property type="entry name" value="cNMP-bd_dom_sf"/>
</dbReference>
<dbReference type="STRING" id="195105.CN97_01210"/>
<keyword evidence="9" id="KW-0739">Sodium transport</keyword>
<evidence type="ECO:0000313" key="10">
    <source>
        <dbReference type="EMBL" id="KFI27357.1"/>
    </source>
</evidence>
<dbReference type="SUPFAM" id="SSF51206">
    <property type="entry name" value="cAMP-binding domain-like"/>
    <property type="match status" value="1"/>
</dbReference>
<dbReference type="InterPro" id="IPR006153">
    <property type="entry name" value="Cation/H_exchanger_TM"/>
</dbReference>
<dbReference type="PANTHER" id="PTHR10110">
    <property type="entry name" value="SODIUM/HYDROGEN EXCHANGER"/>
    <property type="match status" value="1"/>
</dbReference>
<dbReference type="InterPro" id="IPR018422">
    <property type="entry name" value="Cation/H_exchanger_CPA1"/>
</dbReference>
<dbReference type="SMART" id="SM00100">
    <property type="entry name" value="cNMP"/>
    <property type="match status" value="1"/>
</dbReference>
<dbReference type="GO" id="GO:0005886">
    <property type="term" value="C:plasma membrane"/>
    <property type="evidence" value="ECO:0007669"/>
    <property type="project" value="UniProtKB-SubCell"/>
</dbReference>
<comment type="caution">
    <text evidence="10">The sequence shown here is derived from an EMBL/GenBank/DDBJ whole genome shotgun (WGS) entry which is preliminary data.</text>
</comment>
<dbReference type="GO" id="GO:0051453">
    <property type="term" value="P:regulation of intracellular pH"/>
    <property type="evidence" value="ECO:0007669"/>
    <property type="project" value="TreeGrafter"/>
</dbReference>
<reference evidence="10 11" key="1">
    <citation type="submission" date="2014-03" db="EMBL/GenBank/DDBJ databases">
        <title>Genome of Haematobacter massiliensis CCUG 47968.</title>
        <authorList>
            <person name="Wang D."/>
            <person name="Wang G."/>
        </authorList>
    </citation>
    <scope>NUCLEOTIDE SEQUENCE [LARGE SCALE GENOMIC DNA]</scope>
    <source>
        <strain evidence="10 11">CCUG 47968</strain>
    </source>
</reference>
<evidence type="ECO:0000256" key="8">
    <source>
        <dbReference type="ARBA" id="ARBA00023136"/>
    </source>
</evidence>
<gene>
    <name evidence="10" type="ORF">CN97_01210</name>
</gene>
<keyword evidence="2" id="KW-0813">Transport</keyword>
<dbReference type="eggNOG" id="COG2905">
    <property type="taxonomic scope" value="Bacteria"/>
</dbReference>
<evidence type="ECO:0000256" key="5">
    <source>
        <dbReference type="ARBA" id="ARBA00022989"/>
    </source>
</evidence>
<dbReference type="Pfam" id="PF00999">
    <property type="entry name" value="Na_H_Exchanger"/>
    <property type="match status" value="1"/>
</dbReference>
<accession>A0A086XZA7</accession>
<dbReference type="InterPro" id="IPR000595">
    <property type="entry name" value="cNMP-bd_dom"/>
</dbReference>